<accession>A0ABP5FLM7</accession>
<dbReference type="EMBL" id="BAAANB010000008">
    <property type="protein sequence ID" value="GAA2027815.1"/>
    <property type="molecule type" value="Genomic_DNA"/>
</dbReference>
<comment type="caution">
    <text evidence="2">The sequence shown here is derived from an EMBL/GenBank/DDBJ whole genome shotgun (WGS) entry which is preliminary data.</text>
</comment>
<protein>
    <recommendedName>
        <fullName evidence="4">Secreted protein</fullName>
    </recommendedName>
</protein>
<dbReference type="Proteomes" id="UP001501285">
    <property type="component" value="Unassembled WGS sequence"/>
</dbReference>
<feature type="signal peptide" evidence="1">
    <location>
        <begin position="1"/>
        <end position="24"/>
    </location>
</feature>
<organism evidence="2 3">
    <name type="scientific">Terrabacter terrae</name>
    <dbReference type="NCBI Taxonomy" id="318434"/>
    <lineage>
        <taxon>Bacteria</taxon>
        <taxon>Bacillati</taxon>
        <taxon>Actinomycetota</taxon>
        <taxon>Actinomycetes</taxon>
        <taxon>Micrococcales</taxon>
        <taxon>Intrasporangiaceae</taxon>
        <taxon>Terrabacter</taxon>
    </lineage>
</organism>
<reference evidence="3" key="1">
    <citation type="journal article" date="2019" name="Int. J. Syst. Evol. Microbiol.">
        <title>The Global Catalogue of Microorganisms (GCM) 10K type strain sequencing project: providing services to taxonomists for standard genome sequencing and annotation.</title>
        <authorList>
            <consortium name="The Broad Institute Genomics Platform"/>
            <consortium name="The Broad Institute Genome Sequencing Center for Infectious Disease"/>
            <person name="Wu L."/>
            <person name="Ma J."/>
        </authorList>
    </citation>
    <scope>NUCLEOTIDE SEQUENCE [LARGE SCALE GENOMIC DNA]</scope>
    <source>
        <strain evidence="3">JCM 14283</strain>
    </source>
</reference>
<evidence type="ECO:0000313" key="2">
    <source>
        <dbReference type="EMBL" id="GAA2027815.1"/>
    </source>
</evidence>
<gene>
    <name evidence="2" type="ORF">GCM10009740_16860</name>
</gene>
<keyword evidence="3" id="KW-1185">Reference proteome</keyword>
<name>A0ABP5FLM7_9MICO</name>
<evidence type="ECO:0008006" key="4">
    <source>
        <dbReference type="Google" id="ProtNLM"/>
    </source>
</evidence>
<proteinExistence type="predicted"/>
<evidence type="ECO:0000313" key="3">
    <source>
        <dbReference type="Proteomes" id="UP001501285"/>
    </source>
</evidence>
<keyword evidence="1" id="KW-0732">Signal</keyword>
<feature type="chain" id="PRO_5045554079" description="Secreted protein" evidence="1">
    <location>
        <begin position="25"/>
        <end position="134"/>
    </location>
</feature>
<sequence>MKSRTELVGLLAAGMLLAPAAASAAYVDWSYTTAKTDRVANWEGLKWGYSQAGSSAYTCGDVTGSTSGVYVYYAIVRDIQLLPDTEIAKKGSYGWDSTLCSARATIVNGNTYYERIFTNVESAGAHSVWAEARK</sequence>
<dbReference type="RefSeq" id="WP_343989977.1">
    <property type="nucleotide sequence ID" value="NZ_BAAANB010000008.1"/>
</dbReference>
<evidence type="ECO:0000256" key="1">
    <source>
        <dbReference type="SAM" id="SignalP"/>
    </source>
</evidence>